<keyword evidence="5 7" id="KW-0732">Signal</keyword>
<dbReference type="PANTHER" id="PTHR42953:SF1">
    <property type="entry name" value="METAL-BINDING PROTEIN HI_0362-RELATED"/>
    <property type="match status" value="1"/>
</dbReference>
<evidence type="ECO:0000256" key="4">
    <source>
        <dbReference type="ARBA" id="ARBA00022723"/>
    </source>
</evidence>
<reference evidence="8" key="1">
    <citation type="submission" date="2022-06" db="EMBL/GenBank/DDBJ databases">
        <title>Akkermansia biwalacus sp. nov., an anaerobic mucin-degrading bacterium isolated from human intestine.</title>
        <authorList>
            <person name="Kobayashi Y."/>
            <person name="Inoue S."/>
            <person name="Kawahara T."/>
            <person name="Kohda N."/>
        </authorList>
    </citation>
    <scope>NUCLEOTIDE SEQUENCE</scope>
    <source>
        <strain evidence="8">WON2089</strain>
    </source>
</reference>
<gene>
    <name evidence="8" type="ORF">Abiwalacus_18820</name>
</gene>
<dbReference type="PANTHER" id="PTHR42953">
    <property type="entry name" value="HIGH-AFFINITY ZINC UPTAKE SYSTEM PROTEIN ZNUA-RELATED"/>
    <property type="match status" value="1"/>
</dbReference>
<dbReference type="Pfam" id="PF01297">
    <property type="entry name" value="ZnuA"/>
    <property type="match status" value="1"/>
</dbReference>
<dbReference type="Proteomes" id="UP001062263">
    <property type="component" value="Chromosome"/>
</dbReference>
<dbReference type="InterPro" id="IPR006127">
    <property type="entry name" value="ZnuA-like"/>
</dbReference>
<evidence type="ECO:0000313" key="9">
    <source>
        <dbReference type="Proteomes" id="UP001062263"/>
    </source>
</evidence>
<keyword evidence="9" id="KW-1185">Reference proteome</keyword>
<comment type="subcellular location">
    <subcellularLocation>
        <location evidence="1">Cell envelope</location>
    </subcellularLocation>
</comment>
<dbReference type="PRINTS" id="PR00690">
    <property type="entry name" value="ADHESNFAMILY"/>
</dbReference>
<feature type="chain" id="PRO_5045633436" evidence="7">
    <location>
        <begin position="22"/>
        <end position="312"/>
    </location>
</feature>
<keyword evidence="3 6" id="KW-0813">Transport</keyword>
<dbReference type="SUPFAM" id="SSF53807">
    <property type="entry name" value="Helical backbone' metal receptor"/>
    <property type="match status" value="1"/>
</dbReference>
<dbReference type="InterPro" id="IPR006128">
    <property type="entry name" value="Lipoprotein_PsaA-like"/>
</dbReference>
<evidence type="ECO:0000256" key="6">
    <source>
        <dbReference type="RuleBase" id="RU003512"/>
    </source>
</evidence>
<dbReference type="InterPro" id="IPR050492">
    <property type="entry name" value="Bact_metal-bind_prot9"/>
</dbReference>
<organism evidence="8 9">
    <name type="scientific">Akkermansia biwaensis</name>
    <dbReference type="NCBI Taxonomy" id="2946555"/>
    <lineage>
        <taxon>Bacteria</taxon>
        <taxon>Pseudomonadati</taxon>
        <taxon>Verrucomicrobiota</taxon>
        <taxon>Verrucomicrobiia</taxon>
        <taxon>Verrucomicrobiales</taxon>
        <taxon>Akkermansiaceae</taxon>
        <taxon>Akkermansia</taxon>
    </lineage>
</organism>
<accession>A0ABN6QJB6</accession>
<evidence type="ECO:0000256" key="5">
    <source>
        <dbReference type="ARBA" id="ARBA00022729"/>
    </source>
</evidence>
<proteinExistence type="inferred from homology"/>
<evidence type="ECO:0000256" key="2">
    <source>
        <dbReference type="ARBA" id="ARBA00011028"/>
    </source>
</evidence>
<protein>
    <submittedName>
        <fullName evidence="8">ABC transporter substrate-binding protein</fullName>
    </submittedName>
</protein>
<comment type="similarity">
    <text evidence="2 6">Belongs to the bacterial solute-binding protein 9 family.</text>
</comment>
<dbReference type="Gene3D" id="3.40.50.1980">
    <property type="entry name" value="Nitrogenase molybdenum iron protein domain"/>
    <property type="match status" value="2"/>
</dbReference>
<evidence type="ECO:0000313" key="8">
    <source>
        <dbReference type="EMBL" id="BDL44308.1"/>
    </source>
</evidence>
<evidence type="ECO:0000256" key="3">
    <source>
        <dbReference type="ARBA" id="ARBA00022448"/>
    </source>
</evidence>
<sequence length="312" mass="33734">MLRRVLIPFLCLLGLFCTLGAQEAPALKIAALHPVLGDMARALGGSHVQVTDLLKPNGNLHSFEPAPQDIAAAGQARLVLASGKNLEPYLPRLKDALGSRAQIVDLGASIPDVPVAADSAEHDHHDHAEDGSCSHGPNDPHWWHTPANMKRAARALAAVLANMDPAHKEDYAAGLSQWNRKMDRLSAWARTELSGIPEADRILVTGHAAMNHFCREFGFRSISMQGVSREDEGNSAQLAATLKKLREAKVKAVFPEYSSNPKSLNEIAKSLNISVAKPVNTDGLSPDGHDFESMFKQNVQIIKEALSPARKP</sequence>
<dbReference type="PRINTS" id="PR00691">
    <property type="entry name" value="ADHESINB"/>
</dbReference>
<keyword evidence="4" id="KW-0479">Metal-binding</keyword>
<feature type="signal peptide" evidence="7">
    <location>
        <begin position="1"/>
        <end position="21"/>
    </location>
</feature>
<name>A0ABN6QJB6_9BACT</name>
<dbReference type="EMBL" id="AP025943">
    <property type="protein sequence ID" value="BDL44308.1"/>
    <property type="molecule type" value="Genomic_DNA"/>
</dbReference>
<evidence type="ECO:0000256" key="7">
    <source>
        <dbReference type="SAM" id="SignalP"/>
    </source>
</evidence>
<dbReference type="InterPro" id="IPR006129">
    <property type="entry name" value="AdhesinB"/>
</dbReference>
<evidence type="ECO:0000256" key="1">
    <source>
        <dbReference type="ARBA" id="ARBA00004196"/>
    </source>
</evidence>